<dbReference type="EC" id="3.2.2.-" evidence="4"/>
<dbReference type="PANTHER" id="PTHR12304:SF4">
    <property type="entry name" value="URIDINE NUCLEOSIDASE"/>
    <property type="match status" value="1"/>
</dbReference>
<keyword evidence="5" id="KW-1185">Reference proteome</keyword>
<name>A0ABW2NHM6_9BACL</name>
<evidence type="ECO:0000256" key="1">
    <source>
        <dbReference type="ARBA" id="ARBA00022801"/>
    </source>
</evidence>
<dbReference type="CDD" id="cd00455">
    <property type="entry name" value="nuc_hydro"/>
    <property type="match status" value="1"/>
</dbReference>
<dbReference type="GO" id="GO:0016798">
    <property type="term" value="F:hydrolase activity, acting on glycosyl bonds"/>
    <property type="evidence" value="ECO:0007669"/>
    <property type="project" value="UniProtKB-KW"/>
</dbReference>
<keyword evidence="2 4" id="KW-0326">Glycosidase</keyword>
<protein>
    <submittedName>
        <fullName evidence="4">Nucleoside hydrolase</fullName>
        <ecNumber evidence="4">3.2.2.-</ecNumber>
    </submittedName>
</protein>
<organism evidence="4 5">
    <name type="scientific">Fictibacillus iocasae</name>
    <dbReference type="NCBI Taxonomy" id="2715437"/>
    <lineage>
        <taxon>Bacteria</taxon>
        <taxon>Bacillati</taxon>
        <taxon>Bacillota</taxon>
        <taxon>Bacilli</taxon>
        <taxon>Bacillales</taxon>
        <taxon>Fictibacillaceae</taxon>
        <taxon>Fictibacillus</taxon>
    </lineage>
</organism>
<dbReference type="SUPFAM" id="SSF53590">
    <property type="entry name" value="Nucleoside hydrolase"/>
    <property type="match status" value="1"/>
</dbReference>
<gene>
    <name evidence="4" type="ORF">ACFQPF_00660</name>
</gene>
<evidence type="ECO:0000313" key="4">
    <source>
        <dbReference type="EMBL" id="MFC7370187.1"/>
    </source>
</evidence>
<proteinExistence type="predicted"/>
<sequence length="311" mass="34581">MKNVLLFGDPGIDDTLAIIYALLHPEINLIGIVCGYGNVSRKQTIQNTFYLLSLANRLDIPVIGGATRSLTGEYDVYYPEIHGPDGLGPIKPPENLPGTLNNFSILYDVINRYQQVTIVDVGRQTSLAAAYILDSTIMESVRDVYVMGGAFLVPGNVTPLAEANFHGDPVAANVVIANAPQITITPLNVTNYAIITPDDIRKITEQSTFPFTYLMQPIFDFYYKAYQKFVPGIQGTPMHDVFTLWALMNPDKVRYVSKKVMVETSLSDKGLSVADFRPRASDEQGRKQHIILQFDYQAFRANFIRIMSGMG</sequence>
<dbReference type="Proteomes" id="UP001596549">
    <property type="component" value="Unassembled WGS sequence"/>
</dbReference>
<evidence type="ECO:0000313" key="5">
    <source>
        <dbReference type="Proteomes" id="UP001596549"/>
    </source>
</evidence>
<dbReference type="PANTHER" id="PTHR12304">
    <property type="entry name" value="INOSINE-URIDINE PREFERRING NUCLEOSIDE HYDROLASE"/>
    <property type="match status" value="1"/>
</dbReference>
<dbReference type="EMBL" id="JBHTCP010000002">
    <property type="protein sequence ID" value="MFC7370187.1"/>
    <property type="molecule type" value="Genomic_DNA"/>
</dbReference>
<evidence type="ECO:0000259" key="3">
    <source>
        <dbReference type="Pfam" id="PF01156"/>
    </source>
</evidence>
<evidence type="ECO:0000256" key="2">
    <source>
        <dbReference type="ARBA" id="ARBA00023295"/>
    </source>
</evidence>
<feature type="domain" description="Inosine/uridine-preferring nucleoside hydrolase" evidence="3">
    <location>
        <begin position="4"/>
        <end position="300"/>
    </location>
</feature>
<dbReference type="RefSeq" id="WP_379744985.1">
    <property type="nucleotide sequence ID" value="NZ_JBHTCP010000002.1"/>
</dbReference>
<dbReference type="InterPro" id="IPR023186">
    <property type="entry name" value="IUNH"/>
</dbReference>
<dbReference type="Pfam" id="PF01156">
    <property type="entry name" value="IU_nuc_hydro"/>
    <property type="match status" value="1"/>
</dbReference>
<accession>A0ABW2NHM6</accession>
<comment type="caution">
    <text evidence="4">The sequence shown here is derived from an EMBL/GenBank/DDBJ whole genome shotgun (WGS) entry which is preliminary data.</text>
</comment>
<dbReference type="InterPro" id="IPR001910">
    <property type="entry name" value="Inosine/uridine_hydrolase_dom"/>
</dbReference>
<dbReference type="InterPro" id="IPR036452">
    <property type="entry name" value="Ribo_hydro-like"/>
</dbReference>
<reference evidence="5" key="1">
    <citation type="journal article" date="2019" name="Int. J. Syst. Evol. Microbiol.">
        <title>The Global Catalogue of Microorganisms (GCM) 10K type strain sequencing project: providing services to taxonomists for standard genome sequencing and annotation.</title>
        <authorList>
            <consortium name="The Broad Institute Genomics Platform"/>
            <consortium name="The Broad Institute Genome Sequencing Center for Infectious Disease"/>
            <person name="Wu L."/>
            <person name="Ma J."/>
        </authorList>
    </citation>
    <scope>NUCLEOTIDE SEQUENCE [LARGE SCALE GENOMIC DNA]</scope>
    <source>
        <strain evidence="5">NBRC 106396</strain>
    </source>
</reference>
<dbReference type="Gene3D" id="3.90.245.10">
    <property type="entry name" value="Ribonucleoside hydrolase-like"/>
    <property type="match status" value="1"/>
</dbReference>
<keyword evidence="1 4" id="KW-0378">Hydrolase</keyword>